<keyword evidence="2" id="KW-1185">Reference proteome</keyword>
<comment type="caution">
    <text evidence="1">The sequence shown here is derived from an EMBL/GenBank/DDBJ whole genome shotgun (WGS) entry which is preliminary data.</text>
</comment>
<reference evidence="1 2" key="1">
    <citation type="submission" date="2021-03" db="EMBL/GenBank/DDBJ databases">
        <title>Fibrella sp. HMF5405 genome sequencing and assembly.</title>
        <authorList>
            <person name="Kang H."/>
            <person name="Kim H."/>
            <person name="Bae S."/>
            <person name="Joh K."/>
        </authorList>
    </citation>
    <scope>NUCLEOTIDE SEQUENCE [LARGE SCALE GENOMIC DNA]</scope>
    <source>
        <strain evidence="1 2">HMF5405</strain>
    </source>
</reference>
<evidence type="ECO:0000313" key="2">
    <source>
        <dbReference type="Proteomes" id="UP000664628"/>
    </source>
</evidence>
<dbReference type="EMBL" id="JAFMYW010000001">
    <property type="protein sequence ID" value="MBO0947703.1"/>
    <property type="molecule type" value="Genomic_DNA"/>
</dbReference>
<accession>A0ABS3JCI5</accession>
<name>A0ABS3JCI5_9BACT</name>
<proteinExistence type="predicted"/>
<evidence type="ECO:0000313" key="1">
    <source>
        <dbReference type="EMBL" id="MBO0947703.1"/>
    </source>
</evidence>
<dbReference type="Proteomes" id="UP000664628">
    <property type="component" value="Unassembled WGS sequence"/>
</dbReference>
<evidence type="ECO:0008006" key="3">
    <source>
        <dbReference type="Google" id="ProtNLM"/>
    </source>
</evidence>
<gene>
    <name evidence="1" type="ORF">J2I46_03865</name>
</gene>
<sequence length="251" mass="28229">MTYHLLNGDALLDRFTATKLEGQVLVARECLIEGDVSGNSLADFWNSRAASIESAYHESSATYFRRVVGEFDKLLAAQDQSDVHLWFGYDLFCQVNMWFVLSLLYNQPRTFNVFAVYPSHLNSDAIWNDFGGATVADLLSCFASKVAFSNADIQLGNNLWNAYRQHDLVKLAELSITHSPCFPYLNEVCRAHIERFGSHGEKGRPERVVEAIISGGTTDFPAVFRAFTQREGIYGFGDSQLKPLYDNVMAR</sequence>
<organism evidence="1 2">
    <name type="scientific">Fibrella forsythiae</name>
    <dbReference type="NCBI Taxonomy" id="2817061"/>
    <lineage>
        <taxon>Bacteria</taxon>
        <taxon>Pseudomonadati</taxon>
        <taxon>Bacteroidota</taxon>
        <taxon>Cytophagia</taxon>
        <taxon>Cytophagales</taxon>
        <taxon>Spirosomataceae</taxon>
        <taxon>Fibrella</taxon>
    </lineage>
</organism>
<protein>
    <recommendedName>
        <fullName evidence="3">DUF1835 domain-containing protein</fullName>
    </recommendedName>
</protein>
<dbReference type="RefSeq" id="WP_207327606.1">
    <property type="nucleotide sequence ID" value="NZ_JAFMYW010000001.1"/>
</dbReference>